<sequence>MFRNISLKNVSQFGRQSDFVGVICGRWRSLAQEVPQKTEIMQKSAHSDAKRRFLLIFAAKSPKYARMSRWGIIGVAVFLLSFGQIVSATPATVVDGATTTTLSASLRPVARNYTPLPEMRWEHRREADRWSRAALMALRSHASVLPQIVPKDIADWCPAYPTNDTSAREAFWIGLLSTLAKHESTFRPTAVGGGGKWYGLLQILPATARGYRCRAQSRDALKDGGANLQCALRIMATTVPRDGVVSHRMRGVAADWGPFHSRNKSTDMMAWMRSQPYCAGLSRSLRPVARPVPVVSNPVISTQGF</sequence>
<dbReference type="SUPFAM" id="SSF53955">
    <property type="entry name" value="Lysozyme-like"/>
    <property type="match status" value="1"/>
</dbReference>
<dbReference type="Pfam" id="PF01464">
    <property type="entry name" value="SLT"/>
    <property type="match status" value="1"/>
</dbReference>
<feature type="domain" description="Transglycosylase SLT" evidence="3">
    <location>
        <begin position="167"/>
        <end position="238"/>
    </location>
</feature>
<dbReference type="InterPro" id="IPR023346">
    <property type="entry name" value="Lysozyme-like_dom_sf"/>
</dbReference>
<name>A0A1M5W201_9RHOB</name>
<evidence type="ECO:0000313" key="5">
    <source>
        <dbReference type="Proteomes" id="UP000184221"/>
    </source>
</evidence>
<keyword evidence="5" id="KW-1185">Reference proteome</keyword>
<dbReference type="InterPro" id="IPR008258">
    <property type="entry name" value="Transglycosylase_SLT_dom_1"/>
</dbReference>
<evidence type="ECO:0000256" key="2">
    <source>
        <dbReference type="SAM" id="Phobius"/>
    </source>
</evidence>
<gene>
    <name evidence="4" type="ORF">SAMN05443551_3206</name>
</gene>
<keyword evidence="2" id="KW-1133">Transmembrane helix</keyword>
<keyword evidence="2" id="KW-0812">Transmembrane</keyword>
<dbReference type="Gene3D" id="1.10.530.10">
    <property type="match status" value="1"/>
</dbReference>
<evidence type="ECO:0000256" key="1">
    <source>
        <dbReference type="ARBA" id="ARBA00009387"/>
    </source>
</evidence>
<comment type="similarity">
    <text evidence="1">Belongs to the virb1 family.</text>
</comment>
<accession>A0A1M5W201</accession>
<dbReference type="CDD" id="cd00442">
    <property type="entry name" value="Lyz-like"/>
    <property type="match status" value="1"/>
</dbReference>
<protein>
    <submittedName>
        <fullName evidence="4">Transglycosylase SLT domain-containing protein</fullName>
    </submittedName>
</protein>
<dbReference type="AlphaFoldDB" id="A0A1M5W201"/>
<proteinExistence type="inferred from homology"/>
<evidence type="ECO:0000259" key="3">
    <source>
        <dbReference type="Pfam" id="PF01464"/>
    </source>
</evidence>
<dbReference type="STRING" id="996342.SAMN05443551_3206"/>
<feature type="transmembrane region" description="Helical" evidence="2">
    <location>
        <begin position="70"/>
        <end position="93"/>
    </location>
</feature>
<reference evidence="4 5" key="1">
    <citation type="submission" date="2016-11" db="EMBL/GenBank/DDBJ databases">
        <authorList>
            <person name="Jaros S."/>
            <person name="Januszkiewicz K."/>
            <person name="Wedrychowicz H."/>
        </authorList>
    </citation>
    <scope>NUCLEOTIDE SEQUENCE [LARGE SCALE GENOMIC DNA]</scope>
    <source>
        <strain evidence="4 5">DSM 29431</strain>
    </source>
</reference>
<keyword evidence="2" id="KW-0472">Membrane</keyword>
<dbReference type="Proteomes" id="UP000184221">
    <property type="component" value="Unassembled WGS sequence"/>
</dbReference>
<organism evidence="4 5">
    <name type="scientific">Marivita hallyeonensis</name>
    <dbReference type="NCBI Taxonomy" id="996342"/>
    <lineage>
        <taxon>Bacteria</taxon>
        <taxon>Pseudomonadati</taxon>
        <taxon>Pseudomonadota</taxon>
        <taxon>Alphaproteobacteria</taxon>
        <taxon>Rhodobacterales</taxon>
        <taxon>Roseobacteraceae</taxon>
        <taxon>Marivita</taxon>
    </lineage>
</organism>
<evidence type="ECO:0000313" key="4">
    <source>
        <dbReference type="EMBL" id="SHH81525.1"/>
    </source>
</evidence>
<dbReference type="EMBL" id="FQXC01000004">
    <property type="protein sequence ID" value="SHH81525.1"/>
    <property type="molecule type" value="Genomic_DNA"/>
</dbReference>